<keyword evidence="1" id="KW-0378">Hydrolase</keyword>
<proteinExistence type="predicted"/>
<dbReference type="InterPro" id="IPR014576">
    <property type="entry name" value="Pesterase_YhaO"/>
</dbReference>
<evidence type="ECO:0000313" key="4">
    <source>
        <dbReference type="Proteomes" id="UP000182680"/>
    </source>
</evidence>
<dbReference type="RefSeq" id="WP_012624873.1">
    <property type="nucleotide sequence ID" value="NZ_FPIW01000091.1"/>
</dbReference>
<dbReference type="CDD" id="cd00840">
    <property type="entry name" value="MPP_Mre11_N"/>
    <property type="match status" value="1"/>
</dbReference>
<dbReference type="OMA" id="FVYAMKW"/>
<organism evidence="3 4">
    <name type="scientific">Desulfovibrio desulfuricans</name>
    <dbReference type="NCBI Taxonomy" id="876"/>
    <lineage>
        <taxon>Bacteria</taxon>
        <taxon>Pseudomonadati</taxon>
        <taxon>Thermodesulfobacteriota</taxon>
        <taxon>Desulfovibrionia</taxon>
        <taxon>Desulfovibrionales</taxon>
        <taxon>Desulfovibrionaceae</taxon>
        <taxon>Desulfovibrio</taxon>
    </lineage>
</organism>
<dbReference type="PIRSF" id="PIRSF033091">
    <property type="entry name" value="Pesterase_YhaO"/>
    <property type="match status" value="1"/>
</dbReference>
<dbReference type="InterPro" id="IPR029052">
    <property type="entry name" value="Metallo-depent_PP-like"/>
</dbReference>
<protein>
    <submittedName>
        <fullName evidence="3">Calcineurin-like phosphoesterase</fullName>
    </submittedName>
</protein>
<evidence type="ECO:0000259" key="2">
    <source>
        <dbReference type="Pfam" id="PF00149"/>
    </source>
</evidence>
<gene>
    <name evidence="3" type="ORF">SAMN02910291_02800</name>
</gene>
<sequence>MDIVRYIHAADLHLDTPFRGLSREAAQGGHLAQLLHDATFKALERLFRLCETEKPDFLVLAGDIYNEEDHSVKAQLRLRDGCLRLNAAGVRVFIAHGNHDPLNSMLESIRWPDNVTIFGPEVERHIVEKNGVPLAVVHGISHSRAREGRNLARLFRRDATHNCFQIGVLHCTVEGENKADRYAPCSLDDLKNTGLDAWALGHVHERRTLSHEPFIAYCGNSQGLHINETGPRGCLLVTAHPSDVLPGAEEQEAVSYVCHADFVRLGPVQWAGLDLDLDGVEHLDHVESRLVQCLDQAAEATEPGCEALLARIRLQGRTNLDAALRETGNQEDILERMGHLASGTPGVWIKDLHVNTSPPVDSTQYLQREDLLGETLRLALRMSESHEALQAVGGPALSPLFCHTQLRKILAQPDDSQMQALLEEAQRLCIDLLEVR</sequence>
<dbReference type="EMBL" id="FPIW01000091">
    <property type="protein sequence ID" value="SFW73205.1"/>
    <property type="molecule type" value="Genomic_DNA"/>
</dbReference>
<dbReference type="AlphaFoldDB" id="A0AA94HV73"/>
<accession>A0AA94HV73</accession>
<dbReference type="PANTHER" id="PTHR30337">
    <property type="entry name" value="COMPONENT OF ATP-DEPENDENT DSDNA EXONUCLEASE"/>
    <property type="match status" value="1"/>
</dbReference>
<dbReference type="InterPro" id="IPR050535">
    <property type="entry name" value="DNA_Repair-Maintenance_Comp"/>
</dbReference>
<evidence type="ECO:0000256" key="1">
    <source>
        <dbReference type="ARBA" id="ARBA00022801"/>
    </source>
</evidence>
<dbReference type="GO" id="GO:0016787">
    <property type="term" value="F:hydrolase activity"/>
    <property type="evidence" value="ECO:0007669"/>
    <property type="project" value="UniProtKB-KW"/>
</dbReference>
<dbReference type="Proteomes" id="UP000182680">
    <property type="component" value="Unassembled WGS sequence"/>
</dbReference>
<dbReference type="Pfam" id="PF00149">
    <property type="entry name" value="Metallophos"/>
    <property type="match status" value="1"/>
</dbReference>
<reference evidence="4" key="1">
    <citation type="submission" date="2016-11" db="EMBL/GenBank/DDBJ databases">
        <authorList>
            <person name="Jaros S."/>
            <person name="Januszkiewicz K."/>
            <person name="Wedrychowicz H."/>
        </authorList>
    </citation>
    <scope>NUCLEOTIDE SEQUENCE [LARGE SCALE GENOMIC DNA]</scope>
    <source>
        <strain evidence="4">DSM 7057</strain>
    </source>
</reference>
<dbReference type="InterPro" id="IPR041796">
    <property type="entry name" value="Mre11_N"/>
</dbReference>
<feature type="domain" description="Calcineurin-like phosphoesterase" evidence="2">
    <location>
        <begin position="5"/>
        <end position="205"/>
    </location>
</feature>
<evidence type="ECO:0000313" key="3">
    <source>
        <dbReference type="EMBL" id="SFW73205.1"/>
    </source>
</evidence>
<dbReference type="InterPro" id="IPR004843">
    <property type="entry name" value="Calcineurin-like_PHP"/>
</dbReference>
<dbReference type="PANTHER" id="PTHR30337:SF7">
    <property type="entry name" value="PHOSPHOESTERASE"/>
    <property type="match status" value="1"/>
</dbReference>
<dbReference type="SUPFAM" id="SSF56300">
    <property type="entry name" value="Metallo-dependent phosphatases"/>
    <property type="match status" value="1"/>
</dbReference>
<comment type="caution">
    <text evidence="3">The sequence shown here is derived from an EMBL/GenBank/DDBJ whole genome shotgun (WGS) entry which is preliminary data.</text>
</comment>
<name>A0AA94HV73_DESDE</name>
<dbReference type="Gene3D" id="3.60.21.10">
    <property type="match status" value="1"/>
</dbReference>